<reference evidence="2" key="1">
    <citation type="journal article" date="2020" name="Stud. Mycol.">
        <title>101 Dothideomycetes genomes: a test case for predicting lifestyles and emergence of pathogens.</title>
        <authorList>
            <person name="Haridas S."/>
            <person name="Albert R."/>
            <person name="Binder M."/>
            <person name="Bloem J."/>
            <person name="Labutti K."/>
            <person name="Salamov A."/>
            <person name="Andreopoulos B."/>
            <person name="Baker S."/>
            <person name="Barry K."/>
            <person name="Bills G."/>
            <person name="Bluhm B."/>
            <person name="Cannon C."/>
            <person name="Castanera R."/>
            <person name="Culley D."/>
            <person name="Daum C."/>
            <person name="Ezra D."/>
            <person name="Gonzalez J."/>
            <person name="Henrissat B."/>
            <person name="Kuo A."/>
            <person name="Liang C."/>
            <person name="Lipzen A."/>
            <person name="Lutzoni F."/>
            <person name="Magnuson J."/>
            <person name="Mondo S."/>
            <person name="Nolan M."/>
            <person name="Ohm R."/>
            <person name="Pangilinan J."/>
            <person name="Park H.-J."/>
            <person name="Ramirez L."/>
            <person name="Alfaro M."/>
            <person name="Sun H."/>
            <person name="Tritt A."/>
            <person name="Yoshinaga Y."/>
            <person name="Zwiers L.-H."/>
            <person name="Turgeon B."/>
            <person name="Goodwin S."/>
            <person name="Spatafora J."/>
            <person name="Crous P."/>
            <person name="Grigoriev I."/>
        </authorList>
    </citation>
    <scope>NUCLEOTIDE SEQUENCE</scope>
    <source>
        <strain evidence="2">CBS 122368</strain>
    </source>
</reference>
<dbReference type="AlphaFoldDB" id="A0A6A6J1M1"/>
<evidence type="ECO:0000313" key="3">
    <source>
        <dbReference type="Proteomes" id="UP000800094"/>
    </source>
</evidence>
<name>A0A6A6J1M1_9PLEO</name>
<organism evidence="2 3">
    <name type="scientific">Trematosphaeria pertusa</name>
    <dbReference type="NCBI Taxonomy" id="390896"/>
    <lineage>
        <taxon>Eukaryota</taxon>
        <taxon>Fungi</taxon>
        <taxon>Dikarya</taxon>
        <taxon>Ascomycota</taxon>
        <taxon>Pezizomycotina</taxon>
        <taxon>Dothideomycetes</taxon>
        <taxon>Pleosporomycetidae</taxon>
        <taxon>Pleosporales</taxon>
        <taxon>Massarineae</taxon>
        <taxon>Trematosphaeriaceae</taxon>
        <taxon>Trematosphaeria</taxon>
    </lineage>
</organism>
<feature type="compositionally biased region" description="Low complexity" evidence="1">
    <location>
        <begin position="80"/>
        <end position="92"/>
    </location>
</feature>
<gene>
    <name evidence="2" type="ORF">BU26DRAFT_17564</name>
</gene>
<sequence>MSDFLNFQCLTLCFVPVLPPLCSKSYRRGALEGVGGTSLVTSREVANTARPPMPIYDGDYALKETPRTPPPSEGLQDGVSPSSPSPSLSGRL</sequence>
<proteinExistence type="predicted"/>
<dbReference type="EMBL" id="ML987189">
    <property type="protein sequence ID" value="KAF2256247.1"/>
    <property type="molecule type" value="Genomic_DNA"/>
</dbReference>
<accession>A0A6A6J1M1</accession>
<dbReference type="Proteomes" id="UP000800094">
    <property type="component" value="Unassembled WGS sequence"/>
</dbReference>
<feature type="region of interest" description="Disordered" evidence="1">
    <location>
        <begin position="43"/>
        <end position="92"/>
    </location>
</feature>
<evidence type="ECO:0000313" key="2">
    <source>
        <dbReference type="EMBL" id="KAF2256247.1"/>
    </source>
</evidence>
<protein>
    <submittedName>
        <fullName evidence="2">Uncharacterized protein</fullName>
    </submittedName>
</protein>
<dbReference type="RefSeq" id="XP_033691251.1">
    <property type="nucleotide sequence ID" value="XM_033820323.1"/>
</dbReference>
<keyword evidence="3" id="KW-1185">Reference proteome</keyword>
<dbReference type="GeneID" id="54573653"/>
<evidence type="ECO:0000256" key="1">
    <source>
        <dbReference type="SAM" id="MobiDB-lite"/>
    </source>
</evidence>